<name>A0A975BRA5_9BACT</name>
<evidence type="ECO:0000313" key="2">
    <source>
        <dbReference type="Proteomes" id="UP000663722"/>
    </source>
</evidence>
<keyword evidence="2" id="KW-1185">Reference proteome</keyword>
<gene>
    <name evidence="1" type="ORF">dnm_060170</name>
</gene>
<dbReference type="Proteomes" id="UP000663722">
    <property type="component" value="Chromosome"/>
</dbReference>
<dbReference type="AlphaFoldDB" id="A0A975BRA5"/>
<reference evidence="1" key="1">
    <citation type="journal article" date="2021" name="Microb. Physiol.">
        <title>Proteogenomic Insights into the Physiology of Marine, Sulfate-Reducing, Filamentous Desulfonema limicola and Desulfonema magnum.</title>
        <authorList>
            <person name="Schnaars V."/>
            <person name="Wohlbrand L."/>
            <person name="Scheve S."/>
            <person name="Hinrichs C."/>
            <person name="Reinhardt R."/>
            <person name="Rabus R."/>
        </authorList>
    </citation>
    <scope>NUCLEOTIDE SEQUENCE</scope>
    <source>
        <strain evidence="1">4be13</strain>
    </source>
</reference>
<proteinExistence type="predicted"/>
<organism evidence="1 2">
    <name type="scientific">Desulfonema magnum</name>
    <dbReference type="NCBI Taxonomy" id="45655"/>
    <lineage>
        <taxon>Bacteria</taxon>
        <taxon>Pseudomonadati</taxon>
        <taxon>Thermodesulfobacteriota</taxon>
        <taxon>Desulfobacteria</taxon>
        <taxon>Desulfobacterales</taxon>
        <taxon>Desulfococcaceae</taxon>
        <taxon>Desulfonema</taxon>
    </lineage>
</organism>
<sequence>MSRLLCCGLPLSFPQVLRALKVVSEMPPDREYPGLPNRPAQ</sequence>
<evidence type="ECO:0000313" key="1">
    <source>
        <dbReference type="EMBL" id="QTA89958.1"/>
    </source>
</evidence>
<dbReference type="EMBL" id="CP061800">
    <property type="protein sequence ID" value="QTA89958.1"/>
    <property type="molecule type" value="Genomic_DNA"/>
</dbReference>
<accession>A0A975BRA5</accession>
<dbReference type="KEGG" id="dmm:dnm_060170"/>
<protein>
    <submittedName>
        <fullName evidence="1">Uncharacterized protein</fullName>
    </submittedName>
</protein>